<protein>
    <submittedName>
        <fullName evidence="8">Polycomb protein EED</fullName>
    </submittedName>
</protein>
<comment type="similarity">
    <text evidence="1">Belongs to the WD repeat ESC family.</text>
</comment>
<name>A0ABR4Q5T5_9CEST</name>
<dbReference type="SMART" id="SM00320">
    <property type="entry name" value="WD40"/>
    <property type="match status" value="5"/>
</dbReference>
<dbReference type="InterPro" id="IPR056160">
    <property type="entry name" value="WD_LRWD1"/>
</dbReference>
<feature type="repeat" description="WD" evidence="6">
    <location>
        <begin position="224"/>
        <end position="265"/>
    </location>
</feature>
<evidence type="ECO:0000256" key="3">
    <source>
        <dbReference type="ARBA" id="ARBA00022737"/>
    </source>
</evidence>
<dbReference type="PROSITE" id="PS50082">
    <property type="entry name" value="WD_REPEATS_2"/>
    <property type="match status" value="2"/>
</dbReference>
<evidence type="ECO:0000256" key="5">
    <source>
        <dbReference type="ARBA" id="ARBA00023163"/>
    </source>
</evidence>
<evidence type="ECO:0000256" key="1">
    <source>
        <dbReference type="ARBA" id="ARBA00008075"/>
    </source>
</evidence>
<keyword evidence="2 6" id="KW-0853">WD repeat</keyword>
<dbReference type="InterPro" id="IPR015943">
    <property type="entry name" value="WD40/YVTN_repeat-like_dom_sf"/>
</dbReference>
<dbReference type="PANTHER" id="PTHR10253">
    <property type="entry name" value="POLYCOMB PROTEIN"/>
    <property type="match status" value="1"/>
</dbReference>
<keyword evidence="5" id="KW-0804">Transcription</keyword>
<feature type="repeat" description="WD" evidence="6">
    <location>
        <begin position="178"/>
        <end position="214"/>
    </location>
</feature>
<keyword evidence="4" id="KW-0805">Transcription regulation</keyword>
<dbReference type="SUPFAM" id="SSF50978">
    <property type="entry name" value="WD40 repeat-like"/>
    <property type="match status" value="1"/>
</dbReference>
<evidence type="ECO:0000259" key="7">
    <source>
        <dbReference type="Pfam" id="PF23215"/>
    </source>
</evidence>
<keyword evidence="9" id="KW-1185">Reference proteome</keyword>
<dbReference type="Pfam" id="PF23215">
    <property type="entry name" value="WD_LRWD1"/>
    <property type="match status" value="1"/>
</dbReference>
<reference evidence="8 9" key="1">
    <citation type="journal article" date="2022" name="Front. Cell. Infect. Microbiol.">
        <title>The Genomes of Two Strains of Taenia crassiceps the Animal Model for the Study of Human Cysticercosis.</title>
        <authorList>
            <person name="Bobes R.J."/>
            <person name="Estrada K."/>
            <person name="Rios-Valencia D.G."/>
            <person name="Calderon-Gallegos A."/>
            <person name="de la Torre P."/>
            <person name="Carrero J.C."/>
            <person name="Sanchez-Flores A."/>
            <person name="Laclette J.P."/>
        </authorList>
    </citation>
    <scope>NUCLEOTIDE SEQUENCE [LARGE SCALE GENOMIC DNA]</scope>
    <source>
        <strain evidence="8">WFUcys</strain>
    </source>
</reference>
<dbReference type="Gene3D" id="2.130.10.10">
    <property type="entry name" value="YVTN repeat-like/Quinoprotein amine dehydrogenase"/>
    <property type="match status" value="1"/>
</dbReference>
<evidence type="ECO:0000256" key="6">
    <source>
        <dbReference type="PROSITE-ProRule" id="PRU00221"/>
    </source>
</evidence>
<evidence type="ECO:0000256" key="4">
    <source>
        <dbReference type="ARBA" id="ARBA00023015"/>
    </source>
</evidence>
<sequence>MPTPIRKPSNDSDIPAEVISSDTSDSVKIVEEDYDCLLVEEVGKPPNHFNFTQTAFIREGHGRPIFGVAFNCDNRSSSSDPLLFATVGANHVTIYQCRELPPPSEEQDTTSDPPIHLLQSFSDAASDEEFYCCAWSCNLDARRGVAKASSRQQILAVAGKRGVIRILCPSLSKCLDSLIGHGQAVNELKFHPSHPSLLFSFSKDFTVRLWNIATHVIVCIFGGVEGHRAEVLHGDISLTGDFLLTASMDHTIKIWRLDIPEMRAAIRASFEYTDKRKPFHTLLQHFPDFSTRDAHGNYVDCARWFGSLVISKSCENAVVVWMPGDIESATTPASLDLHDLLPLRLIAIDNSGGHDSSSRPRQITGVPLETHCSLLHQLRLPDCDVWYVRFDLHLQQRLLALGTGVGLPRIFLWDLSDLGSTLSLVPKVLHITATGAGNLNNFGAIRQTRFTGDGRILVADRLRGANLPIVQRNACTIPNIVSPCPSRGLVDKASSSTMSLDTTGLDCASEEG</sequence>
<feature type="domain" description="Leucine-rich repeat and WD repeat-containing protein 1 WD" evidence="7">
    <location>
        <begin position="126"/>
        <end position="213"/>
    </location>
</feature>
<dbReference type="EMBL" id="JAKROA010000010">
    <property type="protein sequence ID" value="KAL5104908.1"/>
    <property type="molecule type" value="Genomic_DNA"/>
</dbReference>
<dbReference type="Pfam" id="PF00400">
    <property type="entry name" value="WD40"/>
    <property type="match status" value="1"/>
</dbReference>
<proteinExistence type="inferred from homology"/>
<evidence type="ECO:0000313" key="9">
    <source>
        <dbReference type="Proteomes" id="UP001651158"/>
    </source>
</evidence>
<evidence type="ECO:0000313" key="8">
    <source>
        <dbReference type="EMBL" id="KAL5104908.1"/>
    </source>
</evidence>
<dbReference type="InterPro" id="IPR036322">
    <property type="entry name" value="WD40_repeat_dom_sf"/>
</dbReference>
<comment type="caution">
    <text evidence="8">The sequence shown here is derived from an EMBL/GenBank/DDBJ whole genome shotgun (WGS) entry which is preliminary data.</text>
</comment>
<gene>
    <name evidence="8" type="ORF">TcWFU_003838</name>
</gene>
<dbReference type="InterPro" id="IPR051243">
    <property type="entry name" value="PcG_WD-repeat"/>
</dbReference>
<dbReference type="InterPro" id="IPR001680">
    <property type="entry name" value="WD40_rpt"/>
</dbReference>
<dbReference type="Proteomes" id="UP001651158">
    <property type="component" value="Unassembled WGS sequence"/>
</dbReference>
<organism evidence="8 9">
    <name type="scientific">Taenia crassiceps</name>
    <dbReference type="NCBI Taxonomy" id="6207"/>
    <lineage>
        <taxon>Eukaryota</taxon>
        <taxon>Metazoa</taxon>
        <taxon>Spiralia</taxon>
        <taxon>Lophotrochozoa</taxon>
        <taxon>Platyhelminthes</taxon>
        <taxon>Cestoda</taxon>
        <taxon>Eucestoda</taxon>
        <taxon>Cyclophyllidea</taxon>
        <taxon>Taeniidae</taxon>
        <taxon>Taenia</taxon>
    </lineage>
</organism>
<accession>A0ABR4Q5T5</accession>
<keyword evidence="3" id="KW-0677">Repeat</keyword>
<dbReference type="PROSITE" id="PS50294">
    <property type="entry name" value="WD_REPEATS_REGION"/>
    <property type="match status" value="2"/>
</dbReference>
<evidence type="ECO:0000256" key="2">
    <source>
        <dbReference type="ARBA" id="ARBA00022574"/>
    </source>
</evidence>